<evidence type="ECO:0000313" key="2">
    <source>
        <dbReference type="EMBL" id="MCE7001666.1"/>
    </source>
</evidence>
<keyword evidence="3" id="KW-1185">Reference proteome</keyword>
<evidence type="ECO:0000256" key="1">
    <source>
        <dbReference type="SAM" id="MobiDB-lite"/>
    </source>
</evidence>
<proteinExistence type="predicted"/>
<comment type="caution">
    <text evidence="2">The sequence shown here is derived from an EMBL/GenBank/DDBJ whole genome shotgun (WGS) entry which is preliminary data.</text>
</comment>
<dbReference type="Proteomes" id="UP001521150">
    <property type="component" value="Unassembled WGS sequence"/>
</dbReference>
<name>A0ABS8Z164_9PSEU</name>
<dbReference type="RefSeq" id="WP_233722724.1">
    <property type="nucleotide sequence ID" value="NZ_JAJVCN010000001.1"/>
</dbReference>
<accession>A0ABS8Z164</accession>
<evidence type="ECO:0000313" key="3">
    <source>
        <dbReference type="Proteomes" id="UP001521150"/>
    </source>
</evidence>
<feature type="region of interest" description="Disordered" evidence="1">
    <location>
        <begin position="1"/>
        <end position="58"/>
    </location>
</feature>
<organism evidence="2 3">
    <name type="scientific">Kibdelosporangium philippinense</name>
    <dbReference type="NCBI Taxonomy" id="211113"/>
    <lineage>
        <taxon>Bacteria</taxon>
        <taxon>Bacillati</taxon>
        <taxon>Actinomycetota</taxon>
        <taxon>Actinomycetes</taxon>
        <taxon>Pseudonocardiales</taxon>
        <taxon>Pseudonocardiaceae</taxon>
        <taxon>Kibdelosporangium</taxon>
    </lineage>
</organism>
<gene>
    <name evidence="2" type="ORF">LWC34_02240</name>
</gene>
<reference evidence="2 3" key="1">
    <citation type="submission" date="2021-12" db="EMBL/GenBank/DDBJ databases">
        <title>Genome sequence of Kibdelosporangium philippinense ATCC 49844.</title>
        <authorList>
            <person name="Fedorov E.A."/>
            <person name="Omeragic M."/>
            <person name="Shalygina K.F."/>
            <person name="Maclea K.S."/>
        </authorList>
    </citation>
    <scope>NUCLEOTIDE SEQUENCE [LARGE SCALE GENOMIC DNA]</scope>
    <source>
        <strain evidence="2 3">ATCC 49844</strain>
    </source>
</reference>
<protein>
    <submittedName>
        <fullName evidence="2">Uncharacterized protein</fullName>
    </submittedName>
</protein>
<sequence>MHAHNNTPDNPGDDDRDAVVVPLTRKPFDGTENRPETGSGQPVWWYDQKRKRGSDRTYSGQVNHIHGVGAERLRGELADVIRDLLDWAAAQQQTDADQSIEDGEAA</sequence>
<dbReference type="EMBL" id="JAJVCN010000001">
    <property type="protein sequence ID" value="MCE7001666.1"/>
    <property type="molecule type" value="Genomic_DNA"/>
</dbReference>
<feature type="compositionally biased region" description="Basic and acidic residues" evidence="1">
    <location>
        <begin position="26"/>
        <end position="35"/>
    </location>
</feature>